<feature type="transmembrane region" description="Helical" evidence="1">
    <location>
        <begin position="101"/>
        <end position="119"/>
    </location>
</feature>
<dbReference type="PANTHER" id="PTHR11328:SF24">
    <property type="entry name" value="MAJOR FACILITATOR SUPERFAMILY (MFS) PROFILE DOMAIN-CONTAINING PROTEIN"/>
    <property type="match status" value="1"/>
</dbReference>
<feature type="transmembrane region" description="Helical" evidence="1">
    <location>
        <begin position="416"/>
        <end position="436"/>
    </location>
</feature>
<feature type="transmembrane region" description="Helical" evidence="1">
    <location>
        <begin position="326"/>
        <end position="347"/>
    </location>
</feature>
<feature type="transmembrane region" description="Helical" evidence="1">
    <location>
        <begin position="131"/>
        <end position="158"/>
    </location>
</feature>
<dbReference type="InterPro" id="IPR036259">
    <property type="entry name" value="MFS_trans_sf"/>
</dbReference>
<dbReference type="GO" id="GO:0008643">
    <property type="term" value="P:carbohydrate transport"/>
    <property type="evidence" value="ECO:0007669"/>
    <property type="project" value="InterPro"/>
</dbReference>
<dbReference type="AlphaFoldDB" id="A0A1H0VM97"/>
<proteinExistence type="predicted"/>
<keyword evidence="1" id="KW-0472">Membrane</keyword>
<dbReference type="STRING" id="930152.SAMN05216565_10757"/>
<dbReference type="PANTHER" id="PTHR11328">
    <property type="entry name" value="MAJOR FACILITATOR SUPERFAMILY DOMAIN-CONTAINING PROTEIN"/>
    <property type="match status" value="1"/>
</dbReference>
<keyword evidence="3" id="KW-1185">Reference proteome</keyword>
<feature type="transmembrane region" description="Helical" evidence="1">
    <location>
        <begin position="295"/>
        <end position="314"/>
    </location>
</feature>
<feature type="transmembrane region" description="Helical" evidence="1">
    <location>
        <begin position="45"/>
        <end position="71"/>
    </location>
</feature>
<keyword evidence="1" id="KW-1133">Transmembrane helix</keyword>
<dbReference type="GO" id="GO:0015293">
    <property type="term" value="F:symporter activity"/>
    <property type="evidence" value="ECO:0007669"/>
    <property type="project" value="InterPro"/>
</dbReference>
<dbReference type="RefSeq" id="WP_090855642.1">
    <property type="nucleotide sequence ID" value="NZ_FNJU01000007.1"/>
</dbReference>
<gene>
    <name evidence="2" type="ORF">SAMN05216565_10757</name>
</gene>
<feature type="transmembrane region" description="Helical" evidence="1">
    <location>
        <begin position="167"/>
        <end position="187"/>
    </location>
</feature>
<dbReference type="SUPFAM" id="SSF103473">
    <property type="entry name" value="MFS general substrate transporter"/>
    <property type="match status" value="1"/>
</dbReference>
<name>A0A1H0VM97_9BACI</name>
<dbReference type="Proteomes" id="UP000199159">
    <property type="component" value="Unassembled WGS sequence"/>
</dbReference>
<evidence type="ECO:0000313" key="2">
    <source>
        <dbReference type="EMBL" id="SDP79338.1"/>
    </source>
</evidence>
<organism evidence="2 3">
    <name type="scientific">Litchfieldia salsa</name>
    <dbReference type="NCBI Taxonomy" id="930152"/>
    <lineage>
        <taxon>Bacteria</taxon>
        <taxon>Bacillati</taxon>
        <taxon>Bacillota</taxon>
        <taxon>Bacilli</taxon>
        <taxon>Bacillales</taxon>
        <taxon>Bacillaceae</taxon>
        <taxon>Litchfieldia</taxon>
    </lineage>
</organism>
<sequence>MQKEPNLSAKEKRASENAEREIKYNRANIWQMALYPIGSVGQNSFMFLMMLVSFYATGIVGLGTVVASTIITGTRIFDSITDPIIGVVIDKTNGKFGKVRPFFCIGYLMLALSVLVMFYTAHTVPEGIRMVYFSFLYIIYIIGYTLVGVANSAGLALLTNDPSQRPIIGGFQVIYSTTFFALGSIYLAKFLAPKYGGFSNPGLFQDFAITVAIFAAVTYTLATIAIWSKDRIENFGAGKLETISFRDMWPILKGNRPLQMFILAATTDKLSLQIAGNQIVNLMLFGIIIGNYGIFGTLSAIALIPNILVILFGIRYAAKFGTKKGFVMATWGCIISFTAMFFLLWLGDPAQIGSGSLNFMTIAFVTLFLIGGGVRYLSSGLVMPMIPDIIDYETYRSDRFAPGIVSTTYSFVDKMVSSLAQTVVGIMLAMIGFKASLPDIDTPYSESIFWVTMVLYIGFLMIAWIASLVAMKFYELDFKKMMEIQEELQSRRK</sequence>
<dbReference type="InterPro" id="IPR039672">
    <property type="entry name" value="MFS_2"/>
</dbReference>
<protein>
    <submittedName>
        <fullName evidence="2">Na+/melibiose symporter</fullName>
    </submittedName>
</protein>
<feature type="transmembrane region" description="Helical" evidence="1">
    <location>
        <begin position="359"/>
        <end position="377"/>
    </location>
</feature>
<reference evidence="3" key="1">
    <citation type="submission" date="2016-10" db="EMBL/GenBank/DDBJ databases">
        <authorList>
            <person name="Varghese N."/>
            <person name="Submissions S."/>
        </authorList>
    </citation>
    <scope>NUCLEOTIDE SEQUENCE [LARGE SCALE GENOMIC DNA]</scope>
    <source>
        <strain evidence="3">IBRC-M10078</strain>
    </source>
</reference>
<evidence type="ECO:0000256" key="1">
    <source>
        <dbReference type="SAM" id="Phobius"/>
    </source>
</evidence>
<feature type="transmembrane region" description="Helical" evidence="1">
    <location>
        <begin position="270"/>
        <end position="289"/>
    </location>
</feature>
<evidence type="ECO:0000313" key="3">
    <source>
        <dbReference type="Proteomes" id="UP000199159"/>
    </source>
</evidence>
<feature type="transmembrane region" description="Helical" evidence="1">
    <location>
        <begin position="207"/>
        <end position="227"/>
    </location>
</feature>
<keyword evidence="1" id="KW-0812">Transmembrane</keyword>
<dbReference type="EMBL" id="FNJU01000007">
    <property type="protein sequence ID" value="SDP79338.1"/>
    <property type="molecule type" value="Genomic_DNA"/>
</dbReference>
<dbReference type="OrthoDB" id="9764596at2"/>
<feature type="transmembrane region" description="Helical" evidence="1">
    <location>
        <begin position="448"/>
        <end position="471"/>
    </location>
</feature>
<dbReference type="GO" id="GO:0005886">
    <property type="term" value="C:plasma membrane"/>
    <property type="evidence" value="ECO:0007669"/>
    <property type="project" value="TreeGrafter"/>
</dbReference>
<dbReference type="Pfam" id="PF13347">
    <property type="entry name" value="MFS_2"/>
    <property type="match status" value="1"/>
</dbReference>
<accession>A0A1H0VM97</accession>